<evidence type="ECO:0000256" key="1">
    <source>
        <dbReference type="SAM" id="Phobius"/>
    </source>
</evidence>
<gene>
    <name evidence="2" type="ORF">F0415_09755</name>
</gene>
<evidence type="ECO:0000313" key="2">
    <source>
        <dbReference type="EMBL" id="KAA2284341.1"/>
    </source>
</evidence>
<feature type="transmembrane region" description="Helical" evidence="1">
    <location>
        <begin position="84"/>
        <end position="105"/>
    </location>
</feature>
<keyword evidence="1" id="KW-0472">Membrane</keyword>
<keyword evidence="1" id="KW-0812">Transmembrane</keyword>
<dbReference type="Proteomes" id="UP000322165">
    <property type="component" value="Unassembled WGS sequence"/>
</dbReference>
<keyword evidence="1" id="KW-1133">Transmembrane helix</keyword>
<dbReference type="InterPro" id="IPR021215">
    <property type="entry name" value="DUF2752"/>
</dbReference>
<name>A0A5B2ZB17_9GAMM</name>
<evidence type="ECO:0000313" key="3">
    <source>
        <dbReference type="Proteomes" id="UP000322165"/>
    </source>
</evidence>
<proteinExistence type="predicted"/>
<comment type="caution">
    <text evidence="2">The sequence shown here is derived from an EMBL/GenBank/DDBJ whole genome shotgun (WGS) entry which is preliminary data.</text>
</comment>
<dbReference type="AlphaFoldDB" id="A0A5B2ZB17"/>
<accession>A0A5B2ZB17</accession>
<keyword evidence="3" id="KW-1185">Reference proteome</keyword>
<dbReference type="Pfam" id="PF10825">
    <property type="entry name" value="DUF2752"/>
    <property type="match status" value="1"/>
</dbReference>
<sequence length="147" mass="15585">MPAAIDTTTPTRSAPGWRGPAMLLTIVAGALLLRQADPNAPGSLLPPCAFEWLTGLYCPGCGATRALHALAHGDPARALAMNPLLVLSLPAIALMLARVAGWLPASWQPLTWRLSDARPWAVVIIAYAITRNLPWAPFSWLAPGGIH</sequence>
<dbReference type="EMBL" id="VUOD01000007">
    <property type="protein sequence ID" value="KAA2284341.1"/>
    <property type="molecule type" value="Genomic_DNA"/>
</dbReference>
<reference evidence="2 3" key="1">
    <citation type="submission" date="2019-09" db="EMBL/GenBank/DDBJ databases">
        <title>Arenimonas chukotkensis sp. nov., a bacterium isolated from Chukotka hot spring, Arctic region, Russia.</title>
        <authorList>
            <person name="Zayulina K.S."/>
            <person name="Prokofeva M.I."/>
            <person name="Elcheninov A.G."/>
            <person name="Novikov A."/>
            <person name="Kochetkova T.V."/>
            <person name="Kublanov I.V."/>
        </authorList>
    </citation>
    <scope>NUCLEOTIDE SEQUENCE [LARGE SCALE GENOMIC DNA]</scope>
    <source>
        <strain evidence="2 3">3729k</strain>
    </source>
</reference>
<reference evidence="2 3" key="2">
    <citation type="submission" date="2019-09" db="EMBL/GenBank/DDBJ databases">
        <authorList>
            <person name="Mazur A."/>
        </authorList>
    </citation>
    <scope>NUCLEOTIDE SEQUENCE [LARGE SCALE GENOMIC DNA]</scope>
    <source>
        <strain evidence="2 3">3729k</strain>
    </source>
</reference>
<organism evidence="2 3">
    <name type="scientific">Arenimonas fontis</name>
    <dbReference type="NCBI Taxonomy" id="2608255"/>
    <lineage>
        <taxon>Bacteria</taxon>
        <taxon>Pseudomonadati</taxon>
        <taxon>Pseudomonadota</taxon>
        <taxon>Gammaproteobacteria</taxon>
        <taxon>Lysobacterales</taxon>
        <taxon>Lysobacteraceae</taxon>
        <taxon>Arenimonas</taxon>
    </lineage>
</organism>
<protein>
    <submittedName>
        <fullName evidence="2">DUF2752 domain-containing protein</fullName>
    </submittedName>
</protein>